<dbReference type="InterPro" id="IPR046346">
    <property type="entry name" value="Aminoacid_DH-like_N_sf"/>
</dbReference>
<keyword evidence="16" id="KW-1185">Reference proteome</keyword>
<keyword evidence="4" id="KW-0378">Hydrolase</keyword>
<accession>A0A6P7G2R9</accession>
<evidence type="ECO:0000259" key="13">
    <source>
        <dbReference type="Pfam" id="PF00763"/>
    </source>
</evidence>
<evidence type="ECO:0000256" key="11">
    <source>
        <dbReference type="ARBA" id="ARBA00050302"/>
    </source>
</evidence>
<feature type="domain" description="Tetrahydrofolate dehydrogenase/cyclohydrolase catalytic" evidence="13">
    <location>
        <begin position="41"/>
        <end position="156"/>
    </location>
</feature>
<dbReference type="SUPFAM" id="SSF53223">
    <property type="entry name" value="Aminoacid dehydrogenase-like, N-terminal domain"/>
    <property type="match status" value="1"/>
</dbReference>
<evidence type="ECO:0000256" key="1">
    <source>
        <dbReference type="ARBA" id="ARBA00001946"/>
    </source>
</evidence>
<comment type="cofactor">
    <cofactor evidence="1">
        <name>Mg(2+)</name>
        <dbReference type="ChEBI" id="CHEBI:18420"/>
    </cofactor>
</comment>
<dbReference type="InterPro" id="IPR020631">
    <property type="entry name" value="THF_DH/CycHdrlase_NAD-bd_dom"/>
</dbReference>
<comment type="subcellular location">
    <subcellularLocation>
        <location evidence="2">Mitochondrion</location>
    </subcellularLocation>
</comment>
<dbReference type="EnsemblMetazoa" id="XM_050659740.1">
    <property type="protein sequence ID" value="XP_050515697.1"/>
    <property type="gene ID" value="LOC126890644"/>
</dbReference>
<dbReference type="RefSeq" id="XP_028143205.1">
    <property type="nucleotide sequence ID" value="XM_028287404.1"/>
</dbReference>
<dbReference type="CDD" id="cd01080">
    <property type="entry name" value="NAD_bind_m-THF_DH_Cyclohyd"/>
    <property type="match status" value="1"/>
</dbReference>
<evidence type="ECO:0000256" key="10">
    <source>
        <dbReference type="ARBA" id="ARBA00036357"/>
    </source>
</evidence>
<dbReference type="Gene3D" id="3.40.50.10860">
    <property type="entry name" value="Leucine Dehydrogenase, chain A, domain 1"/>
    <property type="match status" value="1"/>
</dbReference>
<evidence type="ECO:0000256" key="12">
    <source>
        <dbReference type="ARBA" id="ARBA00061364"/>
    </source>
</evidence>
<name>A0A6P7G2R9_DIAVI</name>
<comment type="similarity">
    <text evidence="12">Belongs to the tetrahydrofolate dehydrogenase/cyclohydrolase family.</text>
</comment>
<comment type="catalytic activity">
    <reaction evidence="11">
        <text>(6R)-5,10-methylene-5,6,7,8-tetrahydrofolate + NAD(+) = (6R)-5,10-methenyltetrahydrofolate + NADH</text>
        <dbReference type="Rhea" id="RHEA:22892"/>
        <dbReference type="ChEBI" id="CHEBI:15636"/>
        <dbReference type="ChEBI" id="CHEBI:57455"/>
        <dbReference type="ChEBI" id="CHEBI:57540"/>
        <dbReference type="ChEBI" id="CHEBI:57945"/>
        <dbReference type="EC" id="1.5.1.15"/>
    </reaction>
</comment>
<proteinExistence type="inferred from homology"/>
<reference evidence="15" key="2">
    <citation type="submission" date="2025-05" db="UniProtKB">
        <authorList>
            <consortium name="EnsemblMetazoa"/>
        </authorList>
    </citation>
    <scope>IDENTIFICATION</scope>
</reference>
<dbReference type="GO" id="GO:0005759">
    <property type="term" value="C:mitochondrial matrix"/>
    <property type="evidence" value="ECO:0007669"/>
    <property type="project" value="UniProtKB-ARBA"/>
</dbReference>
<dbReference type="InterPro" id="IPR020867">
    <property type="entry name" value="THF_DH/CycHdrlase_CS"/>
</dbReference>
<evidence type="ECO:0000256" key="7">
    <source>
        <dbReference type="ARBA" id="ARBA00023027"/>
    </source>
</evidence>
<reference evidence="17 18" key="1">
    <citation type="submission" date="2025-04" db="UniProtKB">
        <authorList>
            <consortium name="RefSeq"/>
        </authorList>
    </citation>
    <scope>IDENTIFICATION</scope>
    <source>
        <tissue evidence="17 18">Whole insect</tissue>
    </source>
</reference>
<sequence length="344" mass="37358">MTLFGKTLSIVLKNVSVVYKKAPKNASFYFTLRNTFCSQIIDGKKVAEEIQKELKRDIDTWVSEGHRAPSLTAILVGEDPASNKYVRNKMTAAKKVGITSKTLKLSKDLTEQELIDKIKELNEDPSVDGILVQLPVPEHISERKVCNAVDPKKDVDGFHITNMGRLALNLDTLVPCTALGVIELIKRSHIDTFGKNVVVCGRSKNVGLPIALLLHSDARNECPGHEATVTLCHRHTPPEELEFFVKRADIVISATGVVNLIKPDMIKPGACIIDVGITRIPTEDGKDKIVGDVDFEGCSDVAGYITPVPGGVGPMTVAMLMSNTFKAAQLMVEGAAKVVKANGH</sequence>
<dbReference type="GO" id="GO:0019752">
    <property type="term" value="P:carboxylic acid metabolic process"/>
    <property type="evidence" value="ECO:0007669"/>
    <property type="project" value="UniProtKB-ARBA"/>
</dbReference>
<dbReference type="AlphaFoldDB" id="A0A6P7G2R9"/>
<organism evidence="18">
    <name type="scientific">Diabrotica virgifera virgifera</name>
    <name type="common">western corn rootworm</name>
    <dbReference type="NCBI Taxonomy" id="50390"/>
    <lineage>
        <taxon>Eukaryota</taxon>
        <taxon>Metazoa</taxon>
        <taxon>Ecdysozoa</taxon>
        <taxon>Arthropoda</taxon>
        <taxon>Hexapoda</taxon>
        <taxon>Insecta</taxon>
        <taxon>Pterygota</taxon>
        <taxon>Neoptera</taxon>
        <taxon>Endopterygota</taxon>
        <taxon>Coleoptera</taxon>
        <taxon>Polyphaga</taxon>
        <taxon>Cucujiformia</taxon>
        <taxon>Chrysomeloidea</taxon>
        <taxon>Chrysomelidae</taxon>
        <taxon>Galerucinae</taxon>
        <taxon>Diabroticina</taxon>
        <taxon>Diabroticites</taxon>
        <taxon>Diabrotica</taxon>
    </lineage>
</organism>
<evidence type="ECO:0000313" key="15">
    <source>
        <dbReference type="EnsemblMetazoa" id="XP_050515697.1"/>
    </source>
</evidence>
<dbReference type="InterPro" id="IPR000672">
    <property type="entry name" value="THF_DH/CycHdrlase"/>
</dbReference>
<dbReference type="GO" id="GO:0004487">
    <property type="term" value="F:methylenetetrahydrofolate dehydrogenase (NAD+) activity"/>
    <property type="evidence" value="ECO:0007669"/>
    <property type="project" value="UniProtKB-EC"/>
</dbReference>
<dbReference type="InterPro" id="IPR036291">
    <property type="entry name" value="NAD(P)-bd_dom_sf"/>
</dbReference>
<dbReference type="HAMAP" id="MF_01576">
    <property type="entry name" value="THF_DHG_CYH"/>
    <property type="match status" value="1"/>
</dbReference>
<evidence type="ECO:0000256" key="9">
    <source>
        <dbReference type="ARBA" id="ARBA00023268"/>
    </source>
</evidence>
<keyword evidence="9" id="KW-0511">Multifunctional enzyme</keyword>
<dbReference type="InterPro" id="IPR020630">
    <property type="entry name" value="THF_DH/CycHdrlase_cat_dom"/>
</dbReference>
<gene>
    <name evidence="17 18" type="primary">LOC114337023</name>
</gene>
<dbReference type="Pfam" id="PF02882">
    <property type="entry name" value="THF_DHG_CYH_C"/>
    <property type="match status" value="1"/>
</dbReference>
<keyword evidence="8" id="KW-0496">Mitochondrion</keyword>
<dbReference type="PROSITE" id="PS00766">
    <property type="entry name" value="THF_DHG_CYH_1"/>
    <property type="match status" value="1"/>
</dbReference>
<protein>
    <submittedName>
        <fullName evidence="17">Bifunctional methylenetetrahydrofolate dehydrogenase/cyclohydrolase, mitochondrial isoform X1</fullName>
    </submittedName>
    <submittedName>
        <fullName evidence="18">Bifunctional methylenetetrahydrofolate dehydrogenase/cyclohydrolase, mitochondrial isoform X2</fullName>
    </submittedName>
</protein>
<keyword evidence="6" id="KW-0560">Oxidoreductase</keyword>
<evidence type="ECO:0000256" key="4">
    <source>
        <dbReference type="ARBA" id="ARBA00022801"/>
    </source>
</evidence>
<dbReference type="PANTHER" id="PTHR48099">
    <property type="entry name" value="C-1-TETRAHYDROFOLATE SYNTHASE, CYTOPLASMIC-RELATED"/>
    <property type="match status" value="1"/>
</dbReference>
<evidence type="ECO:0000259" key="14">
    <source>
        <dbReference type="Pfam" id="PF02882"/>
    </source>
</evidence>
<dbReference type="FunFam" id="3.40.50.10860:FF:000001">
    <property type="entry name" value="Bifunctional protein FolD"/>
    <property type="match status" value="1"/>
</dbReference>
<evidence type="ECO:0000256" key="5">
    <source>
        <dbReference type="ARBA" id="ARBA00022842"/>
    </source>
</evidence>
<keyword evidence="5" id="KW-0460">Magnesium</keyword>
<dbReference type="GO" id="GO:0004488">
    <property type="term" value="F:methylenetetrahydrofolate dehydrogenase (NADP+) activity"/>
    <property type="evidence" value="ECO:0007669"/>
    <property type="project" value="InterPro"/>
</dbReference>
<evidence type="ECO:0000313" key="17">
    <source>
        <dbReference type="RefSeq" id="XP_028143205.1"/>
    </source>
</evidence>
<dbReference type="GO" id="GO:0004477">
    <property type="term" value="F:methenyltetrahydrofolate cyclohydrolase activity"/>
    <property type="evidence" value="ECO:0007669"/>
    <property type="project" value="UniProtKB-EC"/>
</dbReference>
<dbReference type="PROSITE" id="PS00767">
    <property type="entry name" value="THF_DHG_CYH_2"/>
    <property type="match status" value="1"/>
</dbReference>
<evidence type="ECO:0000313" key="16">
    <source>
        <dbReference type="Proteomes" id="UP001652700"/>
    </source>
</evidence>
<feature type="domain" description="Tetrahydrofolate dehydrogenase/cyclohydrolase NAD(P)-binding" evidence="14">
    <location>
        <begin position="175"/>
        <end position="329"/>
    </location>
</feature>
<keyword evidence="7" id="KW-0520">NAD</keyword>
<dbReference type="FunFam" id="3.40.50.720:FF:000070">
    <property type="entry name" value="probable bifunctional methylenetetrahydrofolate dehydrogenase/cyclohydrolase 2"/>
    <property type="match status" value="1"/>
</dbReference>
<dbReference type="Proteomes" id="UP001652700">
    <property type="component" value="Unplaced"/>
</dbReference>
<evidence type="ECO:0000256" key="2">
    <source>
        <dbReference type="ARBA" id="ARBA00004173"/>
    </source>
</evidence>
<evidence type="ECO:0000313" key="18">
    <source>
        <dbReference type="RefSeq" id="XP_028143206.1"/>
    </source>
</evidence>
<dbReference type="GO" id="GO:0035999">
    <property type="term" value="P:tetrahydrofolate interconversion"/>
    <property type="evidence" value="ECO:0007669"/>
    <property type="project" value="TreeGrafter"/>
</dbReference>
<dbReference type="Gene3D" id="3.40.50.720">
    <property type="entry name" value="NAD(P)-binding Rossmann-like Domain"/>
    <property type="match status" value="1"/>
</dbReference>
<dbReference type="Pfam" id="PF00763">
    <property type="entry name" value="THF_DHG_CYH"/>
    <property type="match status" value="1"/>
</dbReference>
<evidence type="ECO:0000256" key="6">
    <source>
        <dbReference type="ARBA" id="ARBA00023002"/>
    </source>
</evidence>
<dbReference type="PANTHER" id="PTHR48099:SF11">
    <property type="entry name" value="BIFUNCTIONAL METHYLENETETRAHYDROFOLATE DEHYDROGENASE_CYCLOHYDROLASE, MITOCHONDRIAL"/>
    <property type="match status" value="1"/>
</dbReference>
<evidence type="ECO:0000256" key="3">
    <source>
        <dbReference type="ARBA" id="ARBA00022563"/>
    </source>
</evidence>
<keyword evidence="3" id="KW-0554">One-carbon metabolism</keyword>
<comment type="catalytic activity">
    <reaction evidence="10">
        <text>(6R)-5,10-methenyltetrahydrofolate + H2O = (6R)-10-formyltetrahydrofolate + H(+)</text>
        <dbReference type="Rhea" id="RHEA:23700"/>
        <dbReference type="ChEBI" id="CHEBI:15377"/>
        <dbReference type="ChEBI" id="CHEBI:15378"/>
        <dbReference type="ChEBI" id="CHEBI:57455"/>
        <dbReference type="ChEBI" id="CHEBI:195366"/>
        <dbReference type="EC" id="3.5.4.9"/>
    </reaction>
</comment>
<dbReference type="PRINTS" id="PR00085">
    <property type="entry name" value="THFDHDRGNASE"/>
</dbReference>
<dbReference type="SUPFAM" id="SSF51735">
    <property type="entry name" value="NAD(P)-binding Rossmann-fold domains"/>
    <property type="match status" value="1"/>
</dbReference>
<evidence type="ECO:0000256" key="8">
    <source>
        <dbReference type="ARBA" id="ARBA00023128"/>
    </source>
</evidence>
<dbReference type="RefSeq" id="XP_028143206.1">
    <property type="nucleotide sequence ID" value="XM_028287405.1"/>
</dbReference>